<evidence type="ECO:0000256" key="11">
    <source>
        <dbReference type="ARBA" id="ARBA00023180"/>
    </source>
</evidence>
<organism evidence="19 20">
    <name type="scientific">Globodera rostochiensis</name>
    <name type="common">Golden nematode worm</name>
    <name type="synonym">Heterodera rostochiensis</name>
    <dbReference type="NCBI Taxonomy" id="31243"/>
    <lineage>
        <taxon>Eukaryota</taxon>
        <taxon>Metazoa</taxon>
        <taxon>Ecdysozoa</taxon>
        <taxon>Nematoda</taxon>
        <taxon>Chromadorea</taxon>
        <taxon>Rhabditida</taxon>
        <taxon>Tylenchina</taxon>
        <taxon>Tylenchomorpha</taxon>
        <taxon>Tylenchoidea</taxon>
        <taxon>Heteroderidae</taxon>
        <taxon>Heteroderinae</taxon>
        <taxon>Globodera</taxon>
    </lineage>
</organism>
<dbReference type="InterPro" id="IPR001828">
    <property type="entry name" value="ANF_lig-bd_rcpt"/>
</dbReference>
<dbReference type="GO" id="GO:0005886">
    <property type="term" value="C:plasma membrane"/>
    <property type="evidence" value="ECO:0007669"/>
    <property type="project" value="UniProtKB-SubCell"/>
</dbReference>
<dbReference type="PANTHER" id="PTHR11920:SF495">
    <property type="entry name" value="RECEPTOR-TYPE GUANYLATE CYCLASE GCY-7"/>
    <property type="match status" value="1"/>
</dbReference>
<evidence type="ECO:0000256" key="6">
    <source>
        <dbReference type="ARBA" id="ARBA00022729"/>
    </source>
</evidence>
<dbReference type="SUPFAM" id="SSF55073">
    <property type="entry name" value="Nucleotide cyclase"/>
    <property type="match status" value="1"/>
</dbReference>
<dbReference type="PANTHER" id="PTHR11920">
    <property type="entry name" value="GUANYLYL CYCLASE"/>
    <property type="match status" value="1"/>
</dbReference>
<dbReference type="Pfam" id="PF01094">
    <property type="entry name" value="ANF_receptor"/>
    <property type="match status" value="1"/>
</dbReference>
<dbReference type="GO" id="GO:0035556">
    <property type="term" value="P:intracellular signal transduction"/>
    <property type="evidence" value="ECO:0007669"/>
    <property type="project" value="InterPro"/>
</dbReference>
<comment type="catalytic activity">
    <reaction evidence="1 15">
        <text>GTP = 3',5'-cyclic GMP + diphosphate</text>
        <dbReference type="Rhea" id="RHEA:13665"/>
        <dbReference type="ChEBI" id="CHEBI:33019"/>
        <dbReference type="ChEBI" id="CHEBI:37565"/>
        <dbReference type="ChEBI" id="CHEBI:57746"/>
        <dbReference type="EC" id="4.6.1.2"/>
    </reaction>
</comment>
<reference evidence="20" key="1">
    <citation type="submission" date="2022-11" db="UniProtKB">
        <authorList>
            <consortium name="WormBaseParasite"/>
        </authorList>
    </citation>
    <scope>IDENTIFICATION</scope>
</reference>
<feature type="domain" description="Guanylate cyclase" evidence="18">
    <location>
        <begin position="966"/>
        <end position="1105"/>
    </location>
</feature>
<dbReference type="Gene3D" id="3.40.50.2300">
    <property type="match status" value="2"/>
</dbReference>
<evidence type="ECO:0000256" key="7">
    <source>
        <dbReference type="ARBA" id="ARBA00022741"/>
    </source>
</evidence>
<dbReference type="InterPro" id="IPR011645">
    <property type="entry name" value="HNOB_dom_associated"/>
</dbReference>
<keyword evidence="7" id="KW-0547">Nucleotide-binding</keyword>
<dbReference type="GO" id="GO:0001653">
    <property type="term" value="F:peptide receptor activity"/>
    <property type="evidence" value="ECO:0007669"/>
    <property type="project" value="TreeGrafter"/>
</dbReference>
<dbReference type="InterPro" id="IPR018297">
    <property type="entry name" value="A/G_cyclase_CS"/>
</dbReference>
<protein>
    <recommendedName>
        <fullName evidence="3 15">Guanylate cyclase</fullName>
        <ecNumber evidence="3 15">4.6.1.2</ecNumber>
    </recommendedName>
</protein>
<evidence type="ECO:0000256" key="2">
    <source>
        <dbReference type="ARBA" id="ARBA00004251"/>
    </source>
</evidence>
<keyword evidence="13 15" id="KW-0141">cGMP biosynthesis</keyword>
<keyword evidence="9 16" id="KW-0472">Membrane</keyword>
<proteinExistence type="inferred from homology"/>
<name>A0A914HX91_GLORO</name>
<comment type="subcellular location">
    <subcellularLocation>
        <location evidence="2">Cell membrane</location>
        <topology evidence="2">Single-pass type I membrane protein</topology>
    </subcellularLocation>
</comment>
<dbReference type="Gene3D" id="3.30.70.1230">
    <property type="entry name" value="Nucleotide cyclase"/>
    <property type="match status" value="1"/>
</dbReference>
<evidence type="ECO:0000256" key="10">
    <source>
        <dbReference type="ARBA" id="ARBA00023170"/>
    </source>
</evidence>
<dbReference type="InterPro" id="IPR001245">
    <property type="entry name" value="Ser-Thr/Tyr_kinase_cat_dom"/>
</dbReference>
<evidence type="ECO:0000256" key="15">
    <source>
        <dbReference type="RuleBase" id="RU003431"/>
    </source>
</evidence>
<dbReference type="PROSITE" id="PS50011">
    <property type="entry name" value="PROTEIN_KINASE_DOM"/>
    <property type="match status" value="1"/>
</dbReference>
<dbReference type="GO" id="GO:0006935">
    <property type="term" value="P:chemotaxis"/>
    <property type="evidence" value="ECO:0007669"/>
    <property type="project" value="UniProtKB-ARBA"/>
</dbReference>
<keyword evidence="10" id="KW-0675">Receptor</keyword>
<evidence type="ECO:0000256" key="5">
    <source>
        <dbReference type="ARBA" id="ARBA00022692"/>
    </source>
</evidence>
<dbReference type="GO" id="GO:0007635">
    <property type="term" value="P:chemosensory behavior"/>
    <property type="evidence" value="ECO:0007669"/>
    <property type="project" value="UniProtKB-ARBA"/>
</dbReference>
<dbReference type="Gene3D" id="1.10.510.10">
    <property type="entry name" value="Transferase(Phosphotransferase) domain 1"/>
    <property type="match status" value="1"/>
</dbReference>
<dbReference type="PROSITE" id="PS50125">
    <property type="entry name" value="GUANYLATE_CYCLASE_2"/>
    <property type="match status" value="1"/>
</dbReference>
<dbReference type="InterPro" id="IPR001054">
    <property type="entry name" value="A/G_cyclase"/>
</dbReference>
<dbReference type="GO" id="GO:0004672">
    <property type="term" value="F:protein kinase activity"/>
    <property type="evidence" value="ECO:0007669"/>
    <property type="project" value="InterPro"/>
</dbReference>
<dbReference type="Pfam" id="PF07701">
    <property type="entry name" value="HNOBA"/>
    <property type="match status" value="1"/>
</dbReference>
<dbReference type="FunFam" id="3.30.70.1230:FF:000023">
    <property type="entry name" value="Guanylate cyclase"/>
    <property type="match status" value="1"/>
</dbReference>
<dbReference type="EC" id="4.6.1.2" evidence="3 15"/>
<dbReference type="CDD" id="cd07302">
    <property type="entry name" value="CHD"/>
    <property type="match status" value="1"/>
</dbReference>
<evidence type="ECO:0000256" key="13">
    <source>
        <dbReference type="ARBA" id="ARBA00023293"/>
    </source>
</evidence>
<evidence type="ECO:0000256" key="4">
    <source>
        <dbReference type="ARBA" id="ARBA00022475"/>
    </source>
</evidence>
<dbReference type="Pfam" id="PF00211">
    <property type="entry name" value="Guanylate_cyc"/>
    <property type="match status" value="1"/>
</dbReference>
<dbReference type="InterPro" id="IPR028082">
    <property type="entry name" value="Peripla_BP_I"/>
</dbReference>
<keyword evidence="19" id="KW-1185">Reference proteome</keyword>
<keyword evidence="12 14" id="KW-0456">Lyase</keyword>
<evidence type="ECO:0000313" key="20">
    <source>
        <dbReference type="WBParaSite" id="Gr19_v10_g4875.t2"/>
    </source>
</evidence>
<evidence type="ECO:0000256" key="8">
    <source>
        <dbReference type="ARBA" id="ARBA00022989"/>
    </source>
</evidence>
<keyword evidence="5 16" id="KW-0812">Transmembrane</keyword>
<dbReference type="CDD" id="cd06352">
    <property type="entry name" value="PBP1_NPR_GC-like"/>
    <property type="match status" value="1"/>
</dbReference>
<dbReference type="GO" id="GO:0004383">
    <property type="term" value="F:guanylate cyclase activity"/>
    <property type="evidence" value="ECO:0007669"/>
    <property type="project" value="UniProtKB-EC"/>
</dbReference>
<evidence type="ECO:0000256" key="14">
    <source>
        <dbReference type="RuleBase" id="RU000405"/>
    </source>
</evidence>
<accession>A0A914HX91</accession>
<feature type="transmembrane region" description="Helical" evidence="16">
    <location>
        <begin position="44"/>
        <end position="66"/>
    </location>
</feature>
<dbReference type="InterPro" id="IPR011009">
    <property type="entry name" value="Kinase-like_dom_sf"/>
</dbReference>
<dbReference type="WBParaSite" id="Gr19_v10_g4875.t2">
    <property type="protein sequence ID" value="Gr19_v10_g4875.t2"/>
    <property type="gene ID" value="Gr19_v10_g4875"/>
</dbReference>
<keyword evidence="6" id="KW-0732">Signal</keyword>
<dbReference type="GO" id="GO:0005524">
    <property type="term" value="F:ATP binding"/>
    <property type="evidence" value="ECO:0007669"/>
    <property type="project" value="InterPro"/>
</dbReference>
<sequence length="1173" mass="131085">MPSFSSCPSPSKIGTLPFARRRLTISFRQCQKLSRNWELSTSSAFFPFVPMFVSVLSFLLMFGPSLHQSIDGTSSQLLPTNGTSTGANSSLPAAGFLLPPVQLKIGLLFPNGSQRLRMLFGFGQSAPAVTLALERARQEQLIDNINFTYTWRMSDCFQPWAVGYANQLILTETVDVVIGPPCVSSAIAAGYVATFYNTPIYLWGATVSPALTNATVFPTVNNMNVNSDKLAMAVQSVLVQFNWTEVSFVYIPDYERMVCNSVQQSFSSLVNVSNLTIVFQHQMESNTDSMKSTLRSLRNRSRIVVGCFDVEVDRRNFLLSIFDSGLAASNEFVFIIGALRNQGMLQQVSTGSDGSIKYDNIWVDKNNPSDGRDADALAATKHVIVIDLENQSSAQINEFSRNLTAKFGSFPFFCNGSCMGGPTEQSPSQYARSLFDTTYAYFRALNHTMEQTKSASKDLFRNGSYLNDKNAGSSFQGETGMIRLDSDGNRQPSFYVTMLNALNVPTVTMNVNFSDGELKIEQRYASDAALWVNWGGIRPLTTPLCGYNGTQCGQDVTMYILIGGLLVLVLLIAALLGVGYALREKMREKERLTRECLIPFAELRNLKELRSSEELKADTEKSMRSMHSSQSGSTKLTVGSHKALETVNYAFFVYNREIVLGVKYHVRVRIQSEDLTYLRKLRQLDHDNLNKFYGVCTDAPLLYGIWKHCQRGTLKELIEKEQYVGDNFVMFALMRDIASGLIAIHQSFVGAHGLLSSESCLINDRWQVKISDFGLNIIRESQPMPKKNLLWTAPELLRENNRTGTKEGDVFSFAVICVEMLNRETVWNGVERDDDVDEILYRLKRTNNTIPHRPQLRPREETNQSLLHLVRDCWSEVPSERPRMDMVRTMLKQMVQDGNQNLMDYVFGMLEQYASSLEQEVEERTKELVEEKRKSDILLYRMLPRQVADKLKLGEAVEPESFQMATIFFSDVVSFTTLAGKCTPLQVVNLLNGLYTAFDGIIDTHDCYKVETIGDGYLVCSGIPKRNGDQHAKEIAELSFAFLRTVRDFRVDHLPSERVNLRIGFHSVNLRIGFHSGPAVAGVVGLTMPRYCLFGDSVNTASRMESNGKSGKVHISASANRFLTGVGGGYVTEPRGEVIIKGKGVMETFWLLGRIGEVHLPEGSAEMAPAAEG</sequence>
<dbReference type="AlphaFoldDB" id="A0A914HX91"/>
<evidence type="ECO:0000259" key="18">
    <source>
        <dbReference type="PROSITE" id="PS50125"/>
    </source>
</evidence>
<keyword evidence="4" id="KW-1003">Cell membrane</keyword>
<keyword evidence="11" id="KW-0325">Glycoprotein</keyword>
<dbReference type="Proteomes" id="UP000887572">
    <property type="component" value="Unplaced"/>
</dbReference>
<evidence type="ECO:0000256" key="9">
    <source>
        <dbReference type="ARBA" id="ARBA00023136"/>
    </source>
</evidence>
<comment type="similarity">
    <text evidence="14">Belongs to the adenylyl cyclase class-4/guanylyl cyclase family.</text>
</comment>
<dbReference type="GO" id="GO:0004016">
    <property type="term" value="F:adenylate cyclase activity"/>
    <property type="evidence" value="ECO:0007669"/>
    <property type="project" value="TreeGrafter"/>
</dbReference>
<feature type="transmembrane region" description="Helical" evidence="16">
    <location>
        <begin position="558"/>
        <end position="582"/>
    </location>
</feature>
<keyword evidence="8 16" id="KW-1133">Transmembrane helix</keyword>
<evidence type="ECO:0000256" key="16">
    <source>
        <dbReference type="SAM" id="Phobius"/>
    </source>
</evidence>
<dbReference type="SMART" id="SM00044">
    <property type="entry name" value="CYCc"/>
    <property type="match status" value="1"/>
</dbReference>
<dbReference type="SUPFAM" id="SSF56112">
    <property type="entry name" value="Protein kinase-like (PK-like)"/>
    <property type="match status" value="1"/>
</dbReference>
<dbReference type="InterPro" id="IPR050401">
    <property type="entry name" value="Cyclic_nucleotide_synthase"/>
</dbReference>
<dbReference type="Pfam" id="PF07714">
    <property type="entry name" value="PK_Tyr_Ser-Thr"/>
    <property type="match status" value="1"/>
</dbReference>
<dbReference type="InterPro" id="IPR029787">
    <property type="entry name" value="Nucleotide_cyclase"/>
</dbReference>
<dbReference type="InterPro" id="IPR000719">
    <property type="entry name" value="Prot_kinase_dom"/>
</dbReference>
<evidence type="ECO:0000256" key="1">
    <source>
        <dbReference type="ARBA" id="ARBA00001436"/>
    </source>
</evidence>
<evidence type="ECO:0000259" key="17">
    <source>
        <dbReference type="PROSITE" id="PS50011"/>
    </source>
</evidence>
<dbReference type="PROSITE" id="PS00452">
    <property type="entry name" value="GUANYLATE_CYCLASE_1"/>
    <property type="match status" value="1"/>
</dbReference>
<feature type="domain" description="Protein kinase" evidence="17">
    <location>
        <begin position="600"/>
        <end position="895"/>
    </location>
</feature>
<dbReference type="SUPFAM" id="SSF53822">
    <property type="entry name" value="Periplasmic binding protein-like I"/>
    <property type="match status" value="1"/>
</dbReference>
<evidence type="ECO:0000313" key="19">
    <source>
        <dbReference type="Proteomes" id="UP000887572"/>
    </source>
</evidence>
<dbReference type="GO" id="GO:0007168">
    <property type="term" value="P:receptor guanylyl cyclase signaling pathway"/>
    <property type="evidence" value="ECO:0007669"/>
    <property type="project" value="TreeGrafter"/>
</dbReference>
<evidence type="ECO:0000256" key="12">
    <source>
        <dbReference type="ARBA" id="ARBA00023239"/>
    </source>
</evidence>
<evidence type="ECO:0000256" key="3">
    <source>
        <dbReference type="ARBA" id="ARBA00012202"/>
    </source>
</evidence>